<dbReference type="EMBL" id="MJAT01000012">
    <property type="protein sequence ID" value="OEH85686.1"/>
    <property type="molecule type" value="Genomic_DNA"/>
</dbReference>
<dbReference type="AlphaFoldDB" id="A0A1E5L6E4"/>
<dbReference type="Proteomes" id="UP000095255">
    <property type="component" value="Unassembled WGS sequence"/>
</dbReference>
<dbReference type="InterPro" id="IPR029045">
    <property type="entry name" value="ClpP/crotonase-like_dom_sf"/>
</dbReference>
<dbReference type="PRINTS" id="PR01070">
    <property type="entry name" value="ACCCTRFRASEB"/>
</dbReference>
<dbReference type="Gene3D" id="3.90.226.10">
    <property type="entry name" value="2-enoyl-CoA Hydratase, Chain A, domain 1"/>
    <property type="match status" value="2"/>
</dbReference>
<gene>
    <name evidence="3" type="ORF">BHU72_02510</name>
</gene>
<evidence type="ECO:0000259" key="2">
    <source>
        <dbReference type="PROSITE" id="PS50989"/>
    </source>
</evidence>
<dbReference type="InterPro" id="IPR051047">
    <property type="entry name" value="AccD/PCCB"/>
</dbReference>
<keyword evidence="4" id="KW-1185">Reference proteome</keyword>
<dbReference type="OrthoDB" id="9803706at2"/>
<dbReference type="PANTHER" id="PTHR43842">
    <property type="entry name" value="PROPIONYL-COA CARBOXYLASE BETA CHAIN"/>
    <property type="match status" value="1"/>
</dbReference>
<dbReference type="RefSeq" id="WP_069701770.1">
    <property type="nucleotide sequence ID" value="NZ_MJAT01000012.1"/>
</dbReference>
<organism evidence="3 4">
    <name type="scientific">Desulfuribacillus stibiiarsenatis</name>
    <dbReference type="NCBI Taxonomy" id="1390249"/>
    <lineage>
        <taxon>Bacteria</taxon>
        <taxon>Bacillati</taxon>
        <taxon>Bacillota</taxon>
        <taxon>Desulfuribacillia</taxon>
        <taxon>Desulfuribacillales</taxon>
        <taxon>Desulfuribacillaceae</taxon>
        <taxon>Desulfuribacillus</taxon>
    </lineage>
</organism>
<evidence type="ECO:0000313" key="4">
    <source>
        <dbReference type="Proteomes" id="UP000095255"/>
    </source>
</evidence>
<name>A0A1E5L6E4_9FIRM</name>
<dbReference type="PROSITE" id="PS50980">
    <property type="entry name" value="COA_CT_NTER"/>
    <property type="match status" value="1"/>
</dbReference>
<reference evidence="3 4" key="1">
    <citation type="submission" date="2016-09" db="EMBL/GenBank/DDBJ databases">
        <title>Desulfuribacillus arsenicus sp. nov., an obligately anaerobic, dissimilatory arsenic- and antimonate-reducing bacterium isolated from anoxic sediments.</title>
        <authorList>
            <person name="Abin C.A."/>
            <person name="Hollibaugh J.T."/>
        </authorList>
    </citation>
    <scope>NUCLEOTIDE SEQUENCE [LARGE SCALE GENOMIC DNA]</scope>
    <source>
        <strain evidence="3 4">MLFW-2</strain>
    </source>
</reference>
<dbReference type="STRING" id="1390249.BHU72_02510"/>
<dbReference type="PANTHER" id="PTHR43842:SF2">
    <property type="entry name" value="PROPIONYL-COA CARBOXYLASE BETA CHAIN, MITOCHONDRIAL"/>
    <property type="match status" value="1"/>
</dbReference>
<dbReference type="GO" id="GO:0003989">
    <property type="term" value="F:acetyl-CoA carboxylase activity"/>
    <property type="evidence" value="ECO:0007669"/>
    <property type="project" value="InterPro"/>
</dbReference>
<dbReference type="InterPro" id="IPR011763">
    <property type="entry name" value="COA_CT_C"/>
</dbReference>
<dbReference type="GO" id="GO:0009317">
    <property type="term" value="C:acetyl-CoA carboxylase complex"/>
    <property type="evidence" value="ECO:0007669"/>
    <property type="project" value="InterPro"/>
</dbReference>
<dbReference type="PROSITE" id="PS50989">
    <property type="entry name" value="COA_CT_CTER"/>
    <property type="match status" value="1"/>
</dbReference>
<dbReference type="GO" id="GO:0006633">
    <property type="term" value="P:fatty acid biosynthetic process"/>
    <property type="evidence" value="ECO:0007669"/>
    <property type="project" value="InterPro"/>
</dbReference>
<feature type="domain" description="CoA carboxyltransferase N-terminal" evidence="1">
    <location>
        <begin position="1"/>
        <end position="225"/>
    </location>
</feature>
<proteinExistence type="predicted"/>
<protein>
    <submittedName>
        <fullName evidence="3">Methylmalonyl-CoA carboxyltransferase</fullName>
    </submittedName>
</protein>
<dbReference type="InterPro" id="IPR011762">
    <property type="entry name" value="COA_CT_N"/>
</dbReference>
<accession>A0A1E5L6E4</accession>
<dbReference type="InterPro" id="IPR034733">
    <property type="entry name" value="AcCoA_carboxyl_beta"/>
</dbReference>
<sequence>MDKMREKIRILCDQDSFEEINAFVTSRMSQGVYKQNSMGDGVITGYATIANRKVFIYGQDFTFCGGSLGEMHGKKIAHLYELAEKCGSPVIGLIHSGGARINEGVLALDSYGHIFRKNVELSGKIPQISIILGPCAGGAVYSPALTDFVCMVENQSQMFITGPKVIEVISGEKIIANDLGGTNIHANSSGVCHLVRESEEEMFHSIQQLLEYIPQNHQEYPRNIEYIGELYNEMLEACIPYEKNKTYDMRNIVLELMDNHRFFEIQATYAKNIMIGFGRVGGHTIAIVANQPKYRAGGIDIDASDKAARFIRFCDCFNIPILTIIDVPGFIPGQQQEALGIIRHGAKLLYAYAEATVPKISLVVRKAYGGAYVALNSKSIGADMVFAWPTAEISVMGPQGLQAIMKDTKNSPDSDPMIAASYGLIDEIINPNETRRKLKSALMCLQTKSNPQKHSKKHGNIPL</sequence>
<evidence type="ECO:0000313" key="3">
    <source>
        <dbReference type="EMBL" id="OEH85686.1"/>
    </source>
</evidence>
<comment type="caution">
    <text evidence="3">The sequence shown here is derived from an EMBL/GenBank/DDBJ whole genome shotgun (WGS) entry which is preliminary data.</text>
</comment>
<keyword evidence="3" id="KW-0808">Transferase</keyword>
<dbReference type="InterPro" id="IPR000438">
    <property type="entry name" value="Acetyl_CoA_COase_Trfase_b_su"/>
</dbReference>
<dbReference type="Pfam" id="PF01039">
    <property type="entry name" value="Carboxyl_trans"/>
    <property type="match status" value="1"/>
</dbReference>
<evidence type="ECO:0000259" key="1">
    <source>
        <dbReference type="PROSITE" id="PS50980"/>
    </source>
</evidence>
<dbReference type="GO" id="GO:0004658">
    <property type="term" value="F:propionyl-CoA carboxylase activity"/>
    <property type="evidence" value="ECO:0007669"/>
    <property type="project" value="TreeGrafter"/>
</dbReference>
<dbReference type="SUPFAM" id="SSF52096">
    <property type="entry name" value="ClpP/crotonase"/>
    <property type="match status" value="2"/>
</dbReference>
<feature type="domain" description="CoA carboxyltransferase C-terminal" evidence="2">
    <location>
        <begin position="229"/>
        <end position="463"/>
    </location>
</feature>
<dbReference type="GO" id="GO:0016740">
    <property type="term" value="F:transferase activity"/>
    <property type="evidence" value="ECO:0007669"/>
    <property type="project" value="UniProtKB-KW"/>
</dbReference>